<comment type="caution">
    <text evidence="6">The sequence shown here is derived from an EMBL/GenBank/DDBJ whole genome shotgun (WGS) entry which is preliminary data.</text>
</comment>
<evidence type="ECO:0000256" key="5">
    <source>
        <dbReference type="SAM" id="MobiDB-lite"/>
    </source>
</evidence>
<keyword evidence="7" id="KW-1185">Reference proteome</keyword>
<protein>
    <submittedName>
        <fullName evidence="6">RsmH protein</fullName>
    </submittedName>
</protein>
<dbReference type="EMBL" id="CAJNDS010001036">
    <property type="protein sequence ID" value="CAE7244981.1"/>
    <property type="molecule type" value="Genomic_DNA"/>
</dbReference>
<feature type="compositionally biased region" description="Polar residues" evidence="5">
    <location>
        <begin position="178"/>
        <end position="194"/>
    </location>
</feature>
<dbReference type="Proteomes" id="UP000604046">
    <property type="component" value="Unassembled WGS sequence"/>
</dbReference>
<dbReference type="PANTHER" id="PTHR11265">
    <property type="entry name" value="S-ADENOSYL-METHYLTRANSFERASE MRAW"/>
    <property type="match status" value="1"/>
</dbReference>
<reference evidence="6" key="1">
    <citation type="submission" date="2021-02" db="EMBL/GenBank/DDBJ databases">
        <authorList>
            <person name="Dougan E. K."/>
            <person name="Rhodes N."/>
            <person name="Thang M."/>
            <person name="Chan C."/>
        </authorList>
    </citation>
    <scope>NUCLEOTIDE SEQUENCE</scope>
</reference>
<name>A0A812LPR3_9DINO</name>
<evidence type="ECO:0000313" key="7">
    <source>
        <dbReference type="Proteomes" id="UP000604046"/>
    </source>
</evidence>
<keyword evidence="2" id="KW-0489">Methyltransferase</keyword>
<dbReference type="InterPro" id="IPR029063">
    <property type="entry name" value="SAM-dependent_MTases_sf"/>
</dbReference>
<evidence type="ECO:0000256" key="2">
    <source>
        <dbReference type="ARBA" id="ARBA00022603"/>
    </source>
</evidence>
<dbReference type="SUPFAM" id="SSF81799">
    <property type="entry name" value="Putative methyltransferase TM0872, insert domain"/>
    <property type="match status" value="1"/>
</dbReference>
<evidence type="ECO:0000313" key="6">
    <source>
        <dbReference type="EMBL" id="CAE7244981.1"/>
    </source>
</evidence>
<evidence type="ECO:0000256" key="4">
    <source>
        <dbReference type="ARBA" id="ARBA00022691"/>
    </source>
</evidence>
<accession>A0A812LPR3</accession>
<dbReference type="Gene3D" id="3.40.50.150">
    <property type="entry name" value="Vaccinia Virus protein VP39"/>
    <property type="match status" value="1"/>
</dbReference>
<gene>
    <name evidence="6" type="primary">rsmH</name>
    <name evidence="6" type="ORF">SNAT2548_LOCUS11515</name>
</gene>
<dbReference type="SUPFAM" id="SSF53335">
    <property type="entry name" value="S-adenosyl-L-methionine-dependent methyltransferases"/>
    <property type="match status" value="1"/>
</dbReference>
<sequence length="594" mass="65544">MDTESHMCQPEQRKSSLVLLREPRRRLGGTSSKRAPSRPRRPSADAAPRTDHRAETSDHGSHRARAVATPVPQESSRSGRGQADGPLRSAIPSPIRVTDEEAVSVPPATVPTEGGRDAKVHHGSTSLVDLIDRGTYGMGPSGRRAPSRAPSARRSDSLPPDRAPRGESPRRGAWDQGTRASLNQAARASLSSRQLRAKSAVDERRGRKNGGDGEDGEDPWAAYFNPEVRALKEKAATEATPVWGKVPLRRDRSQRAKVVREASAELTTGHIPVLRDESINCLLGGPDGVEGHYADGTFGRGGHSTEILRRLSESGRLWAFDVDPNAVAVGRKLEELDGRFSMIHRPFADVHESLPVGLELSGMLLDIGFSSPQVDDGGRGWSCYQDGPLDLRMNFKAGIPAWKWLQTATPAELAWVVYENGEDDDPILCQRIAEAVLERQRRLGPFSSTLELSTCIQEVKKGLDDRRQHPAKLAFQGIRNFINQEMQQLADAMEAQFRRLKYGGRAIVITFKPREEQVLENWLRHNEDGWASPLASQVSPDRLGELFPLLSSVQPFAARRLMAPIRPSPEEVRRNSRSRSAMVHTFIKVPTAEV</sequence>
<dbReference type="InterPro" id="IPR023397">
    <property type="entry name" value="SAM-dep_MeTrfase_MraW_recog"/>
</dbReference>
<feature type="region of interest" description="Disordered" evidence="5">
    <location>
        <begin position="1"/>
        <end position="220"/>
    </location>
</feature>
<keyword evidence="3" id="KW-0808">Transferase</keyword>
<organism evidence="6 7">
    <name type="scientific">Symbiodinium natans</name>
    <dbReference type="NCBI Taxonomy" id="878477"/>
    <lineage>
        <taxon>Eukaryota</taxon>
        <taxon>Sar</taxon>
        <taxon>Alveolata</taxon>
        <taxon>Dinophyceae</taxon>
        <taxon>Suessiales</taxon>
        <taxon>Symbiodiniaceae</taxon>
        <taxon>Symbiodinium</taxon>
    </lineage>
</organism>
<dbReference type="GO" id="GO:0005737">
    <property type="term" value="C:cytoplasm"/>
    <property type="evidence" value="ECO:0007669"/>
    <property type="project" value="TreeGrafter"/>
</dbReference>
<dbReference type="NCBIfam" id="TIGR00006">
    <property type="entry name" value="16S rRNA (cytosine(1402)-N(4))-methyltransferase RsmH"/>
    <property type="match status" value="1"/>
</dbReference>
<dbReference type="Gene3D" id="1.10.150.170">
    <property type="entry name" value="Putative methyltransferase TM0872, insert domain"/>
    <property type="match status" value="1"/>
</dbReference>
<proteinExistence type="inferred from homology"/>
<dbReference type="Pfam" id="PF01795">
    <property type="entry name" value="Methyltransf_5"/>
    <property type="match status" value="1"/>
</dbReference>
<dbReference type="HAMAP" id="MF_01007">
    <property type="entry name" value="16SrRNA_methyltr_H"/>
    <property type="match status" value="1"/>
</dbReference>
<dbReference type="InterPro" id="IPR002903">
    <property type="entry name" value="RsmH"/>
</dbReference>
<keyword evidence="4" id="KW-0949">S-adenosyl-L-methionine</keyword>
<feature type="compositionally biased region" description="Basic and acidic residues" evidence="5">
    <location>
        <begin position="199"/>
        <end position="211"/>
    </location>
</feature>
<dbReference type="AlphaFoldDB" id="A0A812LPR3"/>
<evidence type="ECO:0000256" key="3">
    <source>
        <dbReference type="ARBA" id="ARBA00022679"/>
    </source>
</evidence>
<dbReference type="GO" id="GO:0071424">
    <property type="term" value="F:rRNA (cytosine-N4-)-methyltransferase activity"/>
    <property type="evidence" value="ECO:0007669"/>
    <property type="project" value="TreeGrafter"/>
</dbReference>
<feature type="compositionally biased region" description="Low complexity" evidence="5">
    <location>
        <begin position="141"/>
        <end position="160"/>
    </location>
</feature>
<dbReference type="PANTHER" id="PTHR11265:SF0">
    <property type="entry name" value="12S RRNA N4-METHYLCYTIDINE METHYLTRANSFERASE"/>
    <property type="match status" value="1"/>
</dbReference>
<dbReference type="OrthoDB" id="439808at2759"/>
<feature type="compositionally biased region" description="Basic and acidic residues" evidence="5">
    <location>
        <begin position="48"/>
        <end position="61"/>
    </location>
</feature>
<comment type="similarity">
    <text evidence="1">Belongs to the methyltransferase superfamily. RsmH family.</text>
</comment>
<feature type="compositionally biased region" description="Basic and acidic residues" evidence="5">
    <location>
        <begin position="162"/>
        <end position="173"/>
    </location>
</feature>
<dbReference type="GO" id="GO:0070475">
    <property type="term" value="P:rRNA base methylation"/>
    <property type="evidence" value="ECO:0007669"/>
    <property type="project" value="TreeGrafter"/>
</dbReference>
<evidence type="ECO:0000256" key="1">
    <source>
        <dbReference type="ARBA" id="ARBA00010396"/>
    </source>
</evidence>